<dbReference type="RefSeq" id="WP_144049755.1">
    <property type="nucleotide sequence ID" value="NZ_QWJV01000276.1"/>
</dbReference>
<sequence length="140" mass="14463">VTNHFGVAVVSAGSSYRPGDSSVDVSALPAGVDVTDPVVSQVLTEGAVGYWPVQTSRGEQVLGQIRLADGTSPPFGAQVVSEKTGKTVGMAGDNGLVYLTGIEASERNVLVVTWGGRPQCRLSLPENANLSRGALLLPCR</sequence>
<dbReference type="GO" id="GO:0009279">
    <property type="term" value="C:cell outer membrane"/>
    <property type="evidence" value="ECO:0007669"/>
    <property type="project" value="TreeGrafter"/>
</dbReference>
<dbReference type="Gene3D" id="2.60.40.2070">
    <property type="match status" value="1"/>
</dbReference>
<accession>A0A658IEA7</accession>
<evidence type="ECO:0000259" key="1">
    <source>
        <dbReference type="Pfam" id="PF13953"/>
    </source>
</evidence>
<dbReference type="InterPro" id="IPR042186">
    <property type="entry name" value="FimD_plug_dom"/>
</dbReference>
<feature type="domain" description="PapC-like C-terminal" evidence="1">
    <location>
        <begin position="64"/>
        <end position="123"/>
    </location>
</feature>
<organism evidence="2">
    <name type="scientific">Salmonella enterica subsp. enterica serovar Newport str. CFSAN000835</name>
    <dbReference type="NCBI Taxonomy" id="1299174"/>
    <lineage>
        <taxon>Bacteria</taxon>
        <taxon>Pseudomonadati</taxon>
        <taxon>Pseudomonadota</taxon>
        <taxon>Gammaproteobacteria</taxon>
        <taxon>Enterobacterales</taxon>
        <taxon>Enterobacteriaceae</taxon>
        <taxon>Salmonella</taxon>
    </lineage>
</organism>
<dbReference type="InterPro" id="IPR000015">
    <property type="entry name" value="Fimb_usher"/>
</dbReference>
<dbReference type="Pfam" id="PF00577">
    <property type="entry name" value="Usher"/>
    <property type="match status" value="1"/>
</dbReference>
<evidence type="ECO:0000313" key="2">
    <source>
        <dbReference type="EMBL" id="RIQ15899.1"/>
    </source>
</evidence>
<dbReference type="Proteomes" id="UP000839534">
    <property type="component" value="Unassembled WGS sequence"/>
</dbReference>
<dbReference type="PANTHER" id="PTHR30451">
    <property type="entry name" value="OUTER MEMBRANE USHER PROTEIN"/>
    <property type="match status" value="1"/>
</dbReference>
<proteinExistence type="predicted"/>
<dbReference type="GO" id="GO:0009297">
    <property type="term" value="P:pilus assembly"/>
    <property type="evidence" value="ECO:0007669"/>
    <property type="project" value="InterPro"/>
</dbReference>
<gene>
    <name evidence="2" type="ORF">DLN06_26795</name>
</gene>
<dbReference type="PANTHER" id="PTHR30451:SF4">
    <property type="entry name" value="OUTER MEMBRANE USHER PROTEIN YQIG-RELATED"/>
    <property type="match status" value="1"/>
</dbReference>
<dbReference type="AlphaFoldDB" id="A0A658IEA7"/>
<dbReference type="Gene3D" id="2.60.40.2610">
    <property type="entry name" value="Outer membrane usher protein FimD, plug domain"/>
    <property type="match status" value="1"/>
</dbReference>
<dbReference type="EMBL" id="QWJV01000276">
    <property type="protein sequence ID" value="RIQ15899.1"/>
    <property type="molecule type" value="Genomic_DNA"/>
</dbReference>
<dbReference type="InterPro" id="IPR043142">
    <property type="entry name" value="PapC-like_C_sf"/>
</dbReference>
<protein>
    <submittedName>
        <fullName evidence="2">Fimbrial biogenesis outer membrane usher protein</fullName>
    </submittedName>
</protein>
<reference evidence="2" key="1">
    <citation type="submission" date="2018-08" db="EMBL/GenBank/DDBJ databases">
        <title>Whole genome sequencing of Salmonella enterica serotype newport.</title>
        <authorList>
            <person name="Bell R."/>
        </authorList>
    </citation>
    <scope>NUCLEOTIDE SEQUENCE [LARGE SCALE GENOMIC DNA]</scope>
    <source>
        <strain evidence="2">CFSAN000835</strain>
    </source>
</reference>
<comment type="caution">
    <text evidence="2">The sequence shown here is derived from an EMBL/GenBank/DDBJ whole genome shotgun (WGS) entry which is preliminary data.</text>
</comment>
<feature type="non-terminal residue" evidence="2">
    <location>
        <position position="1"/>
    </location>
</feature>
<dbReference type="GO" id="GO:0015473">
    <property type="term" value="F:fimbrial usher porin activity"/>
    <property type="evidence" value="ECO:0007669"/>
    <property type="project" value="InterPro"/>
</dbReference>
<dbReference type="InterPro" id="IPR025949">
    <property type="entry name" value="PapC-like_C"/>
</dbReference>
<dbReference type="Pfam" id="PF13953">
    <property type="entry name" value="PapC_C"/>
    <property type="match status" value="1"/>
</dbReference>
<name>A0A658IEA7_SALNE</name>